<dbReference type="WBParaSite" id="maker-uti_cns_0010360-snap-gene-0.5-mRNA-1">
    <property type="protein sequence ID" value="maker-uti_cns_0010360-snap-gene-0.5-mRNA-1"/>
    <property type="gene ID" value="maker-uti_cns_0010360-snap-gene-0.5"/>
</dbReference>
<sequence length="446" mass="48922">AAVVLVPGLMGWGPEEMETPHGQVPYWDTGVAEDTDSCGLPLLQASVGPVSSQHDRACELFAQMLGLRTDFGAEHSAEFGHDRWGSDFSSRPGLWPDWGPDSPCHFVGHSAGGNTIRLLQYLLATDFWGRGTSAAWVKSVTCIASPLNGSTATYLYGSSRDTGLFQWPSLVPLVSCVELIETLQGVPSERRGRLRHWRLEHWGVENEDFRSYSRLNAKLRGPSRVFLTGKDNLSYDISLEGALELNGRIGADQPDCHYLSVLTCCTSSALGGFVRPSGHCGAFLLLPCAFMCAERVDHRLPGADVADWRHNDGLVPLASQRMPLFGAKRPAPIQLDGDDGAGGDTPDSSSSSWRLSEAGRWHCVWANRLAGDSGTDWDHNDPVFGRSLIWEPPRQRWSFTAALLDGAAAAARWLGLRREGGSFAKVARDKQKTFYERLYRLLAEIP</sequence>
<keyword evidence="5" id="KW-0443">Lipid metabolism</keyword>
<proteinExistence type="predicted"/>
<keyword evidence="2" id="KW-0964">Secreted</keyword>
<keyword evidence="6" id="KW-1185">Reference proteome</keyword>
<evidence type="ECO:0000313" key="6">
    <source>
        <dbReference type="Proteomes" id="UP000095280"/>
    </source>
</evidence>
<dbReference type="PANTHER" id="PTHR34043">
    <property type="entry name" value="ALPHA/BETA-HYDROLASES SUPERFAMILY PROTEIN"/>
    <property type="match status" value="1"/>
</dbReference>
<dbReference type="InterPro" id="IPR056304">
    <property type="entry name" value="Lip-like_C"/>
</dbReference>
<dbReference type="GO" id="GO:0005576">
    <property type="term" value="C:extracellular region"/>
    <property type="evidence" value="ECO:0007669"/>
    <property type="project" value="UniProtKB-SubCell"/>
</dbReference>
<organism evidence="6 7">
    <name type="scientific">Macrostomum lignano</name>
    <dbReference type="NCBI Taxonomy" id="282301"/>
    <lineage>
        <taxon>Eukaryota</taxon>
        <taxon>Metazoa</taxon>
        <taxon>Spiralia</taxon>
        <taxon>Lophotrochozoa</taxon>
        <taxon>Platyhelminthes</taxon>
        <taxon>Rhabditophora</taxon>
        <taxon>Macrostomorpha</taxon>
        <taxon>Macrostomida</taxon>
        <taxon>Macrostomidae</taxon>
        <taxon>Macrostomum</taxon>
    </lineage>
</organism>
<reference evidence="7" key="1">
    <citation type="submission" date="2016-11" db="UniProtKB">
        <authorList>
            <consortium name="WormBaseParasite"/>
        </authorList>
    </citation>
    <scope>IDENTIFICATION</scope>
</reference>
<protein>
    <submittedName>
        <fullName evidence="7">AB hydrolase-1 domain-containing protein</fullName>
    </submittedName>
</protein>
<evidence type="ECO:0000256" key="1">
    <source>
        <dbReference type="ARBA" id="ARBA00004613"/>
    </source>
</evidence>
<keyword evidence="4" id="KW-0378">Hydrolase</keyword>
<dbReference type="PANTHER" id="PTHR34043:SF3">
    <property type="entry name" value="ALPHA_BETA-HYDROLASES SUPERFAMILY PROTEIN"/>
    <property type="match status" value="1"/>
</dbReference>
<dbReference type="GO" id="GO:0016787">
    <property type="term" value="F:hydrolase activity"/>
    <property type="evidence" value="ECO:0007669"/>
    <property type="project" value="UniProtKB-KW"/>
</dbReference>
<evidence type="ECO:0000256" key="4">
    <source>
        <dbReference type="ARBA" id="ARBA00022801"/>
    </source>
</evidence>
<evidence type="ECO:0000256" key="3">
    <source>
        <dbReference type="ARBA" id="ARBA00022729"/>
    </source>
</evidence>
<dbReference type="Proteomes" id="UP000095280">
    <property type="component" value="Unplaced"/>
</dbReference>
<dbReference type="Pfam" id="PF24708">
    <property type="entry name" value="Lip_C"/>
    <property type="match status" value="1"/>
</dbReference>
<keyword evidence="3" id="KW-0732">Signal</keyword>
<dbReference type="STRING" id="282301.A0A1I8I838"/>
<evidence type="ECO:0000256" key="2">
    <source>
        <dbReference type="ARBA" id="ARBA00022525"/>
    </source>
</evidence>
<accession>A0A1I8I838</accession>
<evidence type="ECO:0000256" key="5">
    <source>
        <dbReference type="ARBA" id="ARBA00023098"/>
    </source>
</evidence>
<name>A0A1I8I838_9PLAT</name>
<dbReference type="OrthoDB" id="6222346at2759"/>
<comment type="subcellular location">
    <subcellularLocation>
        <location evidence="1">Secreted</location>
    </subcellularLocation>
</comment>
<dbReference type="AlphaFoldDB" id="A0A1I8I838"/>
<dbReference type="SUPFAM" id="SSF53474">
    <property type="entry name" value="alpha/beta-Hydrolases"/>
    <property type="match status" value="1"/>
</dbReference>
<dbReference type="GO" id="GO:0006629">
    <property type="term" value="P:lipid metabolic process"/>
    <property type="evidence" value="ECO:0007669"/>
    <property type="project" value="UniProtKB-KW"/>
</dbReference>
<evidence type="ECO:0000313" key="7">
    <source>
        <dbReference type="WBParaSite" id="maker-uti_cns_0010360-snap-gene-0.5-mRNA-1"/>
    </source>
</evidence>
<dbReference type="InterPro" id="IPR029058">
    <property type="entry name" value="AB_hydrolase_fold"/>
</dbReference>
<dbReference type="Gene3D" id="3.40.50.1820">
    <property type="entry name" value="alpha/beta hydrolase"/>
    <property type="match status" value="1"/>
</dbReference>